<dbReference type="STRING" id="221109.gene:10735670"/>
<dbReference type="RefSeq" id="WP_011067816.1">
    <property type="nucleotide sequence ID" value="NC_004193.1"/>
</dbReference>
<proteinExistence type="predicted"/>
<gene>
    <name evidence="1" type="ordered locus">OB3418</name>
</gene>
<dbReference type="AlphaFoldDB" id="Q8EL14"/>
<reference evidence="1 2" key="1">
    <citation type="journal article" date="2001" name="FEMS Microbiol. Lett.">
        <title>Oceanobacillus iheyensis gen. nov., sp. nov., a deep-sea extremely halotolerant and alkaliphilic species isolated from a depth of 1050 m on the Iheya Ridge.</title>
        <authorList>
            <person name="Lu J."/>
            <person name="Nogi Y."/>
            <person name="Takami H."/>
        </authorList>
    </citation>
    <scope>NUCLEOTIDE SEQUENCE [LARGE SCALE GENOMIC DNA]</scope>
    <source>
        <strain evidence="2">DSM 14371 / CIP 107618 / JCM 11309 / KCTC 3954 / HTE831</strain>
    </source>
</reference>
<keyword evidence="2" id="KW-1185">Reference proteome</keyword>
<evidence type="ECO:0000313" key="2">
    <source>
        <dbReference type="Proteomes" id="UP000000822"/>
    </source>
</evidence>
<dbReference type="Proteomes" id="UP000000822">
    <property type="component" value="Chromosome"/>
</dbReference>
<reference evidence="1 2" key="2">
    <citation type="journal article" date="2002" name="Nucleic Acids Res.">
        <title>Genome sequence of Oceanobacillus iheyensis isolated from the Iheya Ridge and its unexpected adaptive capabilities to extreme environments.</title>
        <authorList>
            <person name="Takami H."/>
            <person name="Takaki Y."/>
            <person name="Uchiyama I."/>
        </authorList>
    </citation>
    <scope>NUCLEOTIDE SEQUENCE [LARGE SCALE GENOMIC DNA]</scope>
    <source>
        <strain evidence="2">DSM 14371 / CIP 107618 / JCM 11309 / KCTC 3954 / HTE831</strain>
    </source>
</reference>
<name>Q8EL14_OCEIH</name>
<organism evidence="1 2">
    <name type="scientific">Oceanobacillus iheyensis (strain DSM 14371 / CIP 107618 / JCM 11309 / KCTC 3954 / HTE831)</name>
    <dbReference type="NCBI Taxonomy" id="221109"/>
    <lineage>
        <taxon>Bacteria</taxon>
        <taxon>Bacillati</taxon>
        <taxon>Bacillota</taxon>
        <taxon>Bacilli</taxon>
        <taxon>Bacillales</taxon>
        <taxon>Bacillaceae</taxon>
        <taxon>Oceanobacillus</taxon>
    </lineage>
</organism>
<dbReference type="PROSITE" id="PS51257">
    <property type="entry name" value="PROKAR_LIPOPROTEIN"/>
    <property type="match status" value="1"/>
</dbReference>
<protein>
    <submittedName>
        <fullName evidence="1">Uncharacterized protein</fullName>
    </submittedName>
</protein>
<evidence type="ECO:0000313" key="1">
    <source>
        <dbReference type="EMBL" id="BAC15374.1"/>
    </source>
</evidence>
<dbReference type="EMBL" id="BA000028">
    <property type="protein sequence ID" value="BAC15374.1"/>
    <property type="molecule type" value="Genomic_DNA"/>
</dbReference>
<accession>Q8EL14</accession>
<dbReference type="HOGENOM" id="CLU_2094341_0_0_9"/>
<sequence length="116" mass="13133">MRKAILLMLILIISLFGCRQEEVSRETATVQFALFDRASEPIYGIITVVTEAFEGEPVSDIGMVIEGKPTNHIVKAELTIGIMYHFSFQQNGNVIHEEEVRVAESEEENMYTILIE</sequence>
<dbReference type="KEGG" id="oih:OB3418"/>